<evidence type="ECO:0000313" key="11">
    <source>
        <dbReference type="Proteomes" id="UP000503640"/>
    </source>
</evidence>
<feature type="transmembrane region" description="Helical" evidence="8">
    <location>
        <begin position="108"/>
        <end position="130"/>
    </location>
</feature>
<dbReference type="PROSITE" id="PS50850">
    <property type="entry name" value="MFS"/>
    <property type="match status" value="1"/>
</dbReference>
<evidence type="ECO:0000259" key="9">
    <source>
        <dbReference type="PROSITE" id="PS50850"/>
    </source>
</evidence>
<feature type="transmembrane region" description="Helical" evidence="8">
    <location>
        <begin position="84"/>
        <end position="102"/>
    </location>
</feature>
<keyword evidence="4" id="KW-1003">Cell membrane</keyword>
<evidence type="ECO:0000313" key="10">
    <source>
        <dbReference type="EMBL" id="GEJ58173.1"/>
    </source>
</evidence>
<keyword evidence="11" id="KW-1185">Reference proteome</keyword>
<dbReference type="SUPFAM" id="SSF103473">
    <property type="entry name" value="MFS general substrate transporter"/>
    <property type="match status" value="1"/>
</dbReference>
<keyword evidence="3" id="KW-0813">Transport</keyword>
<dbReference type="InterPro" id="IPR020846">
    <property type="entry name" value="MFS_dom"/>
</dbReference>
<gene>
    <name evidence="10" type="ORF">AMYX_29140</name>
</gene>
<evidence type="ECO:0000256" key="6">
    <source>
        <dbReference type="ARBA" id="ARBA00022989"/>
    </source>
</evidence>
<dbReference type="RefSeq" id="WP_176066485.1">
    <property type="nucleotide sequence ID" value="NZ_BJTG01000007.1"/>
</dbReference>
<comment type="similarity">
    <text evidence="2">Belongs to the major facilitator superfamily.</text>
</comment>
<organism evidence="10 11">
    <name type="scientific">Anaeromyxobacter diazotrophicus</name>
    <dbReference type="NCBI Taxonomy" id="2590199"/>
    <lineage>
        <taxon>Bacteria</taxon>
        <taxon>Pseudomonadati</taxon>
        <taxon>Myxococcota</taxon>
        <taxon>Myxococcia</taxon>
        <taxon>Myxococcales</taxon>
        <taxon>Cystobacterineae</taxon>
        <taxon>Anaeromyxobacteraceae</taxon>
        <taxon>Anaeromyxobacter</taxon>
    </lineage>
</organism>
<evidence type="ECO:0000256" key="4">
    <source>
        <dbReference type="ARBA" id="ARBA00022475"/>
    </source>
</evidence>
<feature type="transmembrane region" description="Helical" evidence="8">
    <location>
        <begin position="370"/>
        <end position="390"/>
    </location>
</feature>
<dbReference type="Gene3D" id="1.20.1250.20">
    <property type="entry name" value="MFS general substrate transporter like domains"/>
    <property type="match status" value="1"/>
</dbReference>
<feature type="transmembrane region" description="Helical" evidence="8">
    <location>
        <begin position="172"/>
        <end position="192"/>
    </location>
</feature>
<evidence type="ECO:0000256" key="3">
    <source>
        <dbReference type="ARBA" id="ARBA00022448"/>
    </source>
</evidence>
<keyword evidence="7 8" id="KW-0472">Membrane</keyword>
<evidence type="ECO:0000256" key="7">
    <source>
        <dbReference type="ARBA" id="ARBA00023136"/>
    </source>
</evidence>
<feature type="transmembrane region" description="Helical" evidence="8">
    <location>
        <begin position="345"/>
        <end position="364"/>
    </location>
</feature>
<dbReference type="AlphaFoldDB" id="A0A7I9VP44"/>
<evidence type="ECO:0000256" key="8">
    <source>
        <dbReference type="SAM" id="Phobius"/>
    </source>
</evidence>
<keyword evidence="5 8" id="KW-0812">Transmembrane</keyword>
<feature type="transmembrane region" description="Helical" evidence="8">
    <location>
        <begin position="16"/>
        <end position="34"/>
    </location>
</feature>
<dbReference type="InterPro" id="IPR005829">
    <property type="entry name" value="Sugar_transporter_CS"/>
</dbReference>
<dbReference type="InterPro" id="IPR036259">
    <property type="entry name" value="MFS_trans_sf"/>
</dbReference>
<evidence type="ECO:0000256" key="1">
    <source>
        <dbReference type="ARBA" id="ARBA00004651"/>
    </source>
</evidence>
<dbReference type="PANTHER" id="PTHR43271">
    <property type="entry name" value="BLL2771 PROTEIN"/>
    <property type="match status" value="1"/>
</dbReference>
<feature type="transmembrane region" description="Helical" evidence="8">
    <location>
        <begin position="286"/>
        <end position="303"/>
    </location>
</feature>
<dbReference type="GO" id="GO:0005886">
    <property type="term" value="C:plasma membrane"/>
    <property type="evidence" value="ECO:0007669"/>
    <property type="project" value="UniProtKB-SubCell"/>
</dbReference>
<dbReference type="InterPro" id="IPR011701">
    <property type="entry name" value="MFS"/>
</dbReference>
<dbReference type="CDD" id="cd17324">
    <property type="entry name" value="MFS_NepI_like"/>
    <property type="match status" value="1"/>
</dbReference>
<comment type="caution">
    <text evidence="10">The sequence shown here is derived from an EMBL/GenBank/DDBJ whole genome shotgun (WGS) entry which is preliminary data.</text>
</comment>
<comment type="subcellular location">
    <subcellularLocation>
        <location evidence="1">Cell membrane</location>
        <topology evidence="1">Multi-pass membrane protein</topology>
    </subcellularLocation>
</comment>
<feature type="transmembrane region" description="Helical" evidence="8">
    <location>
        <begin position="142"/>
        <end position="160"/>
    </location>
</feature>
<feature type="domain" description="Major facilitator superfamily (MFS) profile" evidence="9">
    <location>
        <begin position="18"/>
        <end position="397"/>
    </location>
</feature>
<evidence type="ECO:0000256" key="2">
    <source>
        <dbReference type="ARBA" id="ARBA00008335"/>
    </source>
</evidence>
<evidence type="ECO:0000256" key="5">
    <source>
        <dbReference type="ARBA" id="ARBA00022692"/>
    </source>
</evidence>
<dbReference type="EMBL" id="BJTG01000007">
    <property type="protein sequence ID" value="GEJ58173.1"/>
    <property type="molecule type" value="Genomic_DNA"/>
</dbReference>
<dbReference type="Proteomes" id="UP000503640">
    <property type="component" value="Unassembled WGS sequence"/>
</dbReference>
<keyword evidence="6 8" id="KW-1133">Transmembrane helix</keyword>
<dbReference type="PANTHER" id="PTHR43271:SF2">
    <property type="entry name" value="BLL2771 PROTEIN"/>
    <property type="match status" value="1"/>
</dbReference>
<feature type="transmembrane region" description="Helical" evidence="8">
    <location>
        <begin position="220"/>
        <end position="243"/>
    </location>
</feature>
<proteinExistence type="inferred from homology"/>
<feature type="transmembrane region" description="Helical" evidence="8">
    <location>
        <begin position="249"/>
        <end position="274"/>
    </location>
</feature>
<dbReference type="PROSITE" id="PS00216">
    <property type="entry name" value="SUGAR_TRANSPORT_1"/>
    <property type="match status" value="1"/>
</dbReference>
<dbReference type="Pfam" id="PF07690">
    <property type="entry name" value="MFS_1"/>
    <property type="match status" value="1"/>
</dbReference>
<name>A0A7I9VP44_9BACT</name>
<feature type="transmembrane region" description="Helical" evidence="8">
    <location>
        <begin position="54"/>
        <end position="72"/>
    </location>
</feature>
<feature type="transmembrane region" description="Helical" evidence="8">
    <location>
        <begin position="309"/>
        <end position="333"/>
    </location>
</feature>
<accession>A0A7I9VP44</accession>
<dbReference type="GO" id="GO:0022857">
    <property type="term" value="F:transmembrane transporter activity"/>
    <property type="evidence" value="ECO:0007669"/>
    <property type="project" value="InterPro"/>
</dbReference>
<protein>
    <submittedName>
        <fullName evidence="10">MFS transporter</fullName>
    </submittedName>
</protein>
<sequence length="421" mass="42318">MPLPAGTPGPRPRGDTASLLAIALAGLCTFLNVYATQPLLPLLERAFAVGKAQAAWTVSAPTIAVALASPFVGAVADRVGRRRLMIAALFTLSVPTALAGTARTMPALVAWRFAQGLAVPGVYAVAVSYISDVWQGRGVGRGMAALVTGNVLGGFIGRFAAGLCAETLGWRWAFLALGLLTAAGAVATSRWLPPEPARSAPAGRPLGALRALAAALDARLLATFAVGFNVLFTQVAIFTYVTFHLAGPPFLLGAAALSSLFAVYLVGAVVTPFAGRWIDRVGSRSALAASLGLNLGGVLLTLAPSVAAVGVGLACCCTATFVSQAASTSYLQVAAKREVRSAASGVYVASYYLGGTAGGVLPALAWNAGGWAACVALTAAVQVATLALALRYWRPSAAAGGPLAPAALAAAPRATPAGPAA</sequence>
<reference evidence="11" key="1">
    <citation type="journal article" date="2020" name="Appl. Environ. Microbiol.">
        <title>Diazotrophic Anaeromyxobacter Isolates from Soils.</title>
        <authorList>
            <person name="Masuda Y."/>
            <person name="Yamanaka H."/>
            <person name="Xu Z.X."/>
            <person name="Shiratori Y."/>
            <person name="Aono T."/>
            <person name="Amachi S."/>
            <person name="Senoo K."/>
            <person name="Itoh H."/>
        </authorList>
    </citation>
    <scope>NUCLEOTIDE SEQUENCE [LARGE SCALE GENOMIC DNA]</scope>
    <source>
        <strain evidence="11">R267</strain>
    </source>
</reference>